<dbReference type="GO" id="GO:0003677">
    <property type="term" value="F:DNA binding"/>
    <property type="evidence" value="ECO:0007669"/>
    <property type="project" value="UniProtKB-KW"/>
</dbReference>
<comment type="caution">
    <text evidence="5">The sequence shown here is derived from an EMBL/GenBank/DDBJ whole genome shotgun (WGS) entry which is preliminary data.</text>
</comment>
<organism evidence="5 6">
    <name type="scientific">Phytophthora palmivora</name>
    <dbReference type="NCBI Taxonomy" id="4796"/>
    <lineage>
        <taxon>Eukaryota</taxon>
        <taxon>Sar</taxon>
        <taxon>Stramenopiles</taxon>
        <taxon>Oomycota</taxon>
        <taxon>Peronosporomycetes</taxon>
        <taxon>Peronosporales</taxon>
        <taxon>Peronosporaceae</taxon>
        <taxon>Phytophthora</taxon>
    </lineage>
</organism>
<evidence type="ECO:0000256" key="1">
    <source>
        <dbReference type="ARBA" id="ARBA00022578"/>
    </source>
</evidence>
<name>A0A2P4XA98_9STRA</name>
<evidence type="ECO:0000259" key="4">
    <source>
        <dbReference type="Pfam" id="PF10551"/>
    </source>
</evidence>
<protein>
    <recommendedName>
        <fullName evidence="4">MULE transposase domain-containing protein</fullName>
    </recommendedName>
</protein>
<keyword evidence="6" id="KW-1185">Reference proteome</keyword>
<keyword evidence="3" id="KW-0233">DNA recombination</keyword>
<dbReference type="PROSITE" id="PS01007">
    <property type="entry name" value="TRANSPOSASE_MUTATOR"/>
    <property type="match status" value="1"/>
</dbReference>
<sequence>MSKQGVYLVATVEDYNNHSVLFGLTLGSKENHDNCKWFLRIAKESTGFEKLIILSDRRQGLLPATAYVLPRTGHRFCLQHIMDNIDVNVLAPEEYKKSFVPFESDSEYDDGFSSGDDDATGFEAAVDEAFDIPDVQFDKGLLAAICGIDSMTVEGFSEKENGEILKYTVQSGWECSYIKPFRDYLTGEYGPTADAIAATSTPASTLVFFMAHQLWDDIAQADDEYFM</sequence>
<dbReference type="Proteomes" id="UP000237271">
    <property type="component" value="Unassembled WGS sequence"/>
</dbReference>
<dbReference type="EMBL" id="NCKW01015558">
    <property type="protein sequence ID" value="POM62487.1"/>
    <property type="molecule type" value="Genomic_DNA"/>
</dbReference>
<evidence type="ECO:0000313" key="6">
    <source>
        <dbReference type="Proteomes" id="UP000237271"/>
    </source>
</evidence>
<accession>A0A2P4XA98</accession>
<feature type="domain" description="MULE transposase" evidence="4">
    <location>
        <begin position="8"/>
        <end position="84"/>
    </location>
</feature>
<dbReference type="OrthoDB" id="1918246at2759"/>
<keyword evidence="2" id="KW-0238">DNA-binding</keyword>
<dbReference type="AlphaFoldDB" id="A0A2P4XA98"/>
<proteinExistence type="predicted"/>
<evidence type="ECO:0000256" key="2">
    <source>
        <dbReference type="ARBA" id="ARBA00023125"/>
    </source>
</evidence>
<dbReference type="GO" id="GO:0006313">
    <property type="term" value="P:DNA transposition"/>
    <property type="evidence" value="ECO:0007669"/>
    <property type="project" value="InterPro"/>
</dbReference>
<dbReference type="PANTHER" id="PTHR31973">
    <property type="entry name" value="POLYPROTEIN, PUTATIVE-RELATED"/>
    <property type="match status" value="1"/>
</dbReference>
<dbReference type="GO" id="GO:0004803">
    <property type="term" value="F:transposase activity"/>
    <property type="evidence" value="ECO:0007669"/>
    <property type="project" value="InterPro"/>
</dbReference>
<dbReference type="InterPro" id="IPR001207">
    <property type="entry name" value="Transposase_mutator"/>
</dbReference>
<reference evidence="5 6" key="1">
    <citation type="journal article" date="2017" name="Genome Biol. Evol.">
        <title>Phytophthora megakarya and P. palmivora, closely related causal agents of cacao black pod rot, underwent increases in genome sizes and gene numbers by different mechanisms.</title>
        <authorList>
            <person name="Ali S.S."/>
            <person name="Shao J."/>
            <person name="Lary D.J."/>
            <person name="Kronmiller B."/>
            <person name="Shen D."/>
            <person name="Strem M.D."/>
            <person name="Amoako-Attah I."/>
            <person name="Akrofi A.Y."/>
            <person name="Begoude B.A."/>
            <person name="Ten Hoopen G.M."/>
            <person name="Coulibaly K."/>
            <person name="Kebe B.I."/>
            <person name="Melnick R.L."/>
            <person name="Guiltinan M.J."/>
            <person name="Tyler B.M."/>
            <person name="Meinhardt L.W."/>
            <person name="Bailey B.A."/>
        </authorList>
    </citation>
    <scope>NUCLEOTIDE SEQUENCE [LARGE SCALE GENOMIC DNA]</scope>
    <source>
        <strain evidence="6">sbr112.9</strain>
    </source>
</reference>
<dbReference type="InterPro" id="IPR018289">
    <property type="entry name" value="MULE_transposase_dom"/>
</dbReference>
<gene>
    <name evidence="5" type="ORF">PHPALM_28356</name>
</gene>
<keyword evidence="1" id="KW-0815">Transposition</keyword>
<dbReference type="PANTHER" id="PTHR31973:SF187">
    <property type="entry name" value="MUTATOR TRANSPOSASE MUDRA PROTEIN"/>
    <property type="match status" value="1"/>
</dbReference>
<dbReference type="Pfam" id="PF10551">
    <property type="entry name" value="MULE"/>
    <property type="match status" value="1"/>
</dbReference>
<evidence type="ECO:0000256" key="3">
    <source>
        <dbReference type="ARBA" id="ARBA00023172"/>
    </source>
</evidence>
<evidence type="ECO:0000313" key="5">
    <source>
        <dbReference type="EMBL" id="POM62487.1"/>
    </source>
</evidence>